<feature type="domain" description="Phosphotyrosine protein phosphatase I" evidence="1">
    <location>
        <begin position="1"/>
        <end position="93"/>
    </location>
</feature>
<dbReference type="GO" id="GO:0004725">
    <property type="term" value="F:protein tyrosine phosphatase activity"/>
    <property type="evidence" value="ECO:0007669"/>
    <property type="project" value="UniProtKB-EC"/>
</dbReference>
<proteinExistence type="predicted"/>
<dbReference type="EC" id="3.1.3.48" evidence="2"/>
<sequence>MVEFSANDGVDIRDHRASRLSSVNADKFDLILVMEQAHLKEMAMRKPHLRARTMLMTQWVGGHDLADPIKEDAAFNKRIYDEIKQAARAWSSKLGNTNG</sequence>
<evidence type="ECO:0000313" key="2">
    <source>
        <dbReference type="EMBL" id="CUH60016.1"/>
    </source>
</evidence>
<evidence type="ECO:0000259" key="1">
    <source>
        <dbReference type="SMART" id="SM00226"/>
    </source>
</evidence>
<dbReference type="SMART" id="SM00226">
    <property type="entry name" value="LMWPc"/>
    <property type="match status" value="1"/>
</dbReference>
<dbReference type="EMBL" id="CYRX01000021">
    <property type="protein sequence ID" value="CUH60016.1"/>
    <property type="molecule type" value="Genomic_DNA"/>
</dbReference>
<dbReference type="AlphaFoldDB" id="A0A0P1EXZ0"/>
<dbReference type="SUPFAM" id="SSF52788">
    <property type="entry name" value="Phosphotyrosine protein phosphatases I"/>
    <property type="match status" value="1"/>
</dbReference>
<evidence type="ECO:0000313" key="3">
    <source>
        <dbReference type="Proteomes" id="UP000051298"/>
    </source>
</evidence>
<gene>
    <name evidence="2" type="primary">etp</name>
    <name evidence="2" type="ORF">THS5294_01305</name>
</gene>
<dbReference type="Proteomes" id="UP000051298">
    <property type="component" value="Unassembled WGS sequence"/>
</dbReference>
<accession>A0A0P1EXZ0</accession>
<dbReference type="InterPro" id="IPR036196">
    <property type="entry name" value="Ptyr_pPase_sf"/>
</dbReference>
<reference evidence="2 3" key="1">
    <citation type="submission" date="2015-09" db="EMBL/GenBank/DDBJ databases">
        <authorList>
            <consortium name="Swine Surveillance"/>
        </authorList>
    </citation>
    <scope>NUCLEOTIDE SEQUENCE [LARGE SCALE GENOMIC DNA]</scope>
    <source>
        <strain evidence="2 3">CECT 5294</strain>
    </source>
</reference>
<dbReference type="Pfam" id="PF01451">
    <property type="entry name" value="LMWPc"/>
    <property type="match status" value="1"/>
</dbReference>
<dbReference type="Gene3D" id="3.40.50.2300">
    <property type="match status" value="1"/>
</dbReference>
<keyword evidence="2" id="KW-0378">Hydrolase</keyword>
<protein>
    <submittedName>
        <fullName evidence="2">Low molecular weight protein-tyrosine-phosphatase etp</fullName>
        <ecNumber evidence="2">3.1.3.48</ecNumber>
    </submittedName>
</protein>
<name>A0A0P1EXZ0_9RHOB</name>
<organism evidence="2 3">
    <name type="scientific">Thalassobacter stenotrophicus</name>
    <dbReference type="NCBI Taxonomy" id="266809"/>
    <lineage>
        <taxon>Bacteria</taxon>
        <taxon>Pseudomonadati</taxon>
        <taxon>Pseudomonadota</taxon>
        <taxon>Alphaproteobacteria</taxon>
        <taxon>Rhodobacterales</taxon>
        <taxon>Roseobacteraceae</taxon>
        <taxon>Thalassobacter</taxon>
    </lineage>
</organism>
<dbReference type="InterPro" id="IPR023485">
    <property type="entry name" value="Ptyr_pPase"/>
</dbReference>